<organism evidence="1 2">
    <name type="scientific">Kitasatospora griseola</name>
    <name type="common">Streptomyces griseolosporeus</name>
    <dbReference type="NCBI Taxonomy" id="2064"/>
    <lineage>
        <taxon>Bacteria</taxon>
        <taxon>Bacillati</taxon>
        <taxon>Actinomycetota</taxon>
        <taxon>Actinomycetes</taxon>
        <taxon>Kitasatosporales</taxon>
        <taxon>Streptomycetaceae</taxon>
        <taxon>Kitasatospora</taxon>
    </lineage>
</organism>
<name>A0A0D0NCY0_KITGR</name>
<evidence type="ECO:0000313" key="1">
    <source>
        <dbReference type="EMBL" id="KIQ66070.1"/>
    </source>
</evidence>
<dbReference type="Proteomes" id="UP000032066">
    <property type="component" value="Unassembled WGS sequence"/>
</dbReference>
<reference evidence="1 2" key="1">
    <citation type="submission" date="2015-02" db="EMBL/GenBank/DDBJ databases">
        <title>Draft genome sequence of Kitasatospora griseola MF730-N6, a bafilomycin, terpentecin and satosporin producer.</title>
        <authorList>
            <person name="Arens J.C."/>
            <person name="Haltli B."/>
            <person name="Kerr R.G."/>
        </authorList>
    </citation>
    <scope>NUCLEOTIDE SEQUENCE [LARGE SCALE GENOMIC DNA]</scope>
    <source>
        <strain evidence="1 2">MF730-N6</strain>
    </source>
</reference>
<dbReference type="InterPro" id="IPR043767">
    <property type="entry name" value="DUF5713"/>
</dbReference>
<comment type="caution">
    <text evidence="1">The sequence shown here is derived from an EMBL/GenBank/DDBJ whole genome shotgun (WGS) entry which is preliminary data.</text>
</comment>
<proteinExistence type="predicted"/>
<dbReference type="AlphaFoldDB" id="A0A0D0NCY0"/>
<dbReference type="Pfam" id="PF18977">
    <property type="entry name" value="DUF5713"/>
    <property type="match status" value="1"/>
</dbReference>
<gene>
    <name evidence="1" type="ORF">TR51_16515</name>
</gene>
<protein>
    <submittedName>
        <fullName evidence="1">Uncharacterized protein</fullName>
    </submittedName>
</protein>
<keyword evidence="2" id="KW-1185">Reference proteome</keyword>
<dbReference type="PATRIC" id="fig|2064.6.peg.3543"/>
<accession>A0A0D0NCY0</accession>
<dbReference type="OrthoDB" id="8795357at2"/>
<dbReference type="STRING" id="2064.TR51_16515"/>
<sequence>MSGNTQVAQHEFLNGMAGDPYYPAHLVERGRAVLRALCDRIEAERPTGLRELYVLTHAATEEFNRLGEALDEADSEIDTVAREAIGEDFAFVAAAYGFADADREELIATREW</sequence>
<dbReference type="EMBL" id="JXZB01000002">
    <property type="protein sequence ID" value="KIQ66070.1"/>
    <property type="molecule type" value="Genomic_DNA"/>
</dbReference>
<evidence type="ECO:0000313" key="2">
    <source>
        <dbReference type="Proteomes" id="UP000032066"/>
    </source>
</evidence>